<dbReference type="Proteomes" id="UP000800097">
    <property type="component" value="Unassembled WGS sequence"/>
</dbReference>
<dbReference type="GeneID" id="54554269"/>
<dbReference type="RefSeq" id="XP_033651918.1">
    <property type="nucleotide sequence ID" value="XM_033801094.1"/>
</dbReference>
<sequence length="111" mass="13213">MTPEIYLRYRRWTDVHTHLYHHAQGADSAYEDHRYCHQPIMRVRKNMTKIIKTMREKCGWDGKFVFVHHGHDGEDRRNSAEQGTKIGLIVTKGHEDIVHVWTCYIPGRLDE</sequence>
<dbReference type="OrthoDB" id="5404895at2759"/>
<organism evidence="1 2">
    <name type="scientific">Westerdykella ornata</name>
    <dbReference type="NCBI Taxonomy" id="318751"/>
    <lineage>
        <taxon>Eukaryota</taxon>
        <taxon>Fungi</taxon>
        <taxon>Dikarya</taxon>
        <taxon>Ascomycota</taxon>
        <taxon>Pezizomycotina</taxon>
        <taxon>Dothideomycetes</taxon>
        <taxon>Pleosporomycetidae</taxon>
        <taxon>Pleosporales</taxon>
        <taxon>Sporormiaceae</taxon>
        <taxon>Westerdykella</taxon>
    </lineage>
</organism>
<name>A0A6A6JGN4_WESOR</name>
<dbReference type="AlphaFoldDB" id="A0A6A6JGN4"/>
<accession>A0A6A6JGN4</accession>
<keyword evidence="2" id="KW-1185">Reference proteome</keyword>
<proteinExistence type="predicted"/>
<protein>
    <submittedName>
        <fullName evidence="1">Uncharacterized protein</fullName>
    </submittedName>
</protein>
<evidence type="ECO:0000313" key="2">
    <source>
        <dbReference type="Proteomes" id="UP000800097"/>
    </source>
</evidence>
<evidence type="ECO:0000313" key="1">
    <source>
        <dbReference type="EMBL" id="KAF2274379.1"/>
    </source>
</evidence>
<reference evidence="1" key="1">
    <citation type="journal article" date="2020" name="Stud. Mycol.">
        <title>101 Dothideomycetes genomes: a test case for predicting lifestyles and emergence of pathogens.</title>
        <authorList>
            <person name="Haridas S."/>
            <person name="Albert R."/>
            <person name="Binder M."/>
            <person name="Bloem J."/>
            <person name="Labutti K."/>
            <person name="Salamov A."/>
            <person name="Andreopoulos B."/>
            <person name="Baker S."/>
            <person name="Barry K."/>
            <person name="Bills G."/>
            <person name="Bluhm B."/>
            <person name="Cannon C."/>
            <person name="Castanera R."/>
            <person name="Culley D."/>
            <person name="Daum C."/>
            <person name="Ezra D."/>
            <person name="Gonzalez J."/>
            <person name="Henrissat B."/>
            <person name="Kuo A."/>
            <person name="Liang C."/>
            <person name="Lipzen A."/>
            <person name="Lutzoni F."/>
            <person name="Magnuson J."/>
            <person name="Mondo S."/>
            <person name="Nolan M."/>
            <person name="Ohm R."/>
            <person name="Pangilinan J."/>
            <person name="Park H.-J."/>
            <person name="Ramirez L."/>
            <person name="Alfaro M."/>
            <person name="Sun H."/>
            <person name="Tritt A."/>
            <person name="Yoshinaga Y."/>
            <person name="Zwiers L.-H."/>
            <person name="Turgeon B."/>
            <person name="Goodwin S."/>
            <person name="Spatafora J."/>
            <person name="Crous P."/>
            <person name="Grigoriev I."/>
        </authorList>
    </citation>
    <scope>NUCLEOTIDE SEQUENCE</scope>
    <source>
        <strain evidence="1">CBS 379.55</strain>
    </source>
</reference>
<dbReference type="EMBL" id="ML986503">
    <property type="protein sequence ID" value="KAF2274379.1"/>
    <property type="molecule type" value="Genomic_DNA"/>
</dbReference>
<gene>
    <name evidence="1" type="ORF">EI97DRAFT_460237</name>
</gene>